<dbReference type="GO" id="GO:0016705">
    <property type="term" value="F:oxidoreductase activity, acting on paired donors, with incorporation or reduction of molecular oxygen"/>
    <property type="evidence" value="ECO:0007669"/>
    <property type="project" value="InterPro"/>
</dbReference>
<dbReference type="Pfam" id="PF00067">
    <property type="entry name" value="p450"/>
    <property type="match status" value="1"/>
</dbReference>
<dbReference type="EMBL" id="JAADJZ010000020">
    <property type="protein sequence ID" value="KAF2868144.1"/>
    <property type="molecule type" value="Genomic_DNA"/>
</dbReference>
<dbReference type="InterPro" id="IPR002403">
    <property type="entry name" value="Cyt_P450_E_grp-IV"/>
</dbReference>
<comment type="similarity">
    <text evidence="2">Belongs to the cytochrome P450 family.</text>
</comment>
<evidence type="ECO:0000256" key="5">
    <source>
        <dbReference type="ARBA" id="ARBA00023004"/>
    </source>
</evidence>
<dbReference type="InterPro" id="IPR050529">
    <property type="entry name" value="CYP450_sterol_14alpha_dmase"/>
</dbReference>
<organism evidence="9 10">
    <name type="scientific">Massariosphaeria phaeospora</name>
    <dbReference type="NCBI Taxonomy" id="100035"/>
    <lineage>
        <taxon>Eukaryota</taxon>
        <taxon>Fungi</taxon>
        <taxon>Dikarya</taxon>
        <taxon>Ascomycota</taxon>
        <taxon>Pezizomycotina</taxon>
        <taxon>Dothideomycetes</taxon>
        <taxon>Pleosporomycetidae</taxon>
        <taxon>Pleosporales</taxon>
        <taxon>Pleosporales incertae sedis</taxon>
        <taxon>Massariosphaeria</taxon>
    </lineage>
</organism>
<evidence type="ECO:0000256" key="1">
    <source>
        <dbReference type="ARBA" id="ARBA00001971"/>
    </source>
</evidence>
<proteinExistence type="inferred from homology"/>
<dbReference type="AlphaFoldDB" id="A0A7C8MFH9"/>
<comment type="cofactor">
    <cofactor evidence="1 6">
        <name>heme</name>
        <dbReference type="ChEBI" id="CHEBI:30413"/>
    </cofactor>
</comment>
<dbReference type="OrthoDB" id="1055148at2759"/>
<dbReference type="Gene3D" id="1.10.630.10">
    <property type="entry name" value="Cytochrome P450"/>
    <property type="match status" value="1"/>
</dbReference>
<dbReference type="PANTHER" id="PTHR24304">
    <property type="entry name" value="CYTOCHROME P450 FAMILY 7"/>
    <property type="match status" value="1"/>
</dbReference>
<gene>
    <name evidence="9" type="ORF">BDV95DRAFT_630755</name>
</gene>
<dbReference type="SUPFAM" id="SSF48264">
    <property type="entry name" value="Cytochrome P450"/>
    <property type="match status" value="1"/>
</dbReference>
<protein>
    <submittedName>
        <fullName evidence="9">Cytochrome P450</fullName>
    </submittedName>
</protein>
<keyword evidence="4 6" id="KW-0479">Metal-binding</keyword>
<dbReference type="InterPro" id="IPR001128">
    <property type="entry name" value="Cyt_P450"/>
</dbReference>
<feature type="binding site" description="axial binding residue" evidence="6">
    <location>
        <position position="450"/>
    </location>
    <ligand>
        <name>heme</name>
        <dbReference type="ChEBI" id="CHEBI:30413"/>
    </ligand>
    <ligandPart>
        <name>Fe</name>
        <dbReference type="ChEBI" id="CHEBI:18248"/>
    </ligandPart>
</feature>
<dbReference type="GO" id="GO:0004497">
    <property type="term" value="F:monooxygenase activity"/>
    <property type="evidence" value="ECO:0007669"/>
    <property type="project" value="InterPro"/>
</dbReference>
<evidence type="ECO:0000256" key="4">
    <source>
        <dbReference type="ARBA" id="ARBA00022723"/>
    </source>
</evidence>
<accession>A0A7C8MFH9</accession>
<feature type="transmembrane region" description="Helical" evidence="8">
    <location>
        <begin position="15"/>
        <end position="33"/>
    </location>
</feature>
<keyword evidence="3 6" id="KW-0349">Heme</keyword>
<dbReference type="GO" id="GO:0005506">
    <property type="term" value="F:iron ion binding"/>
    <property type="evidence" value="ECO:0007669"/>
    <property type="project" value="InterPro"/>
</dbReference>
<reference evidence="9 10" key="1">
    <citation type="submission" date="2020-01" db="EMBL/GenBank/DDBJ databases">
        <authorList>
            <consortium name="DOE Joint Genome Institute"/>
            <person name="Haridas S."/>
            <person name="Albert R."/>
            <person name="Binder M."/>
            <person name="Bloem J."/>
            <person name="Labutti K."/>
            <person name="Salamov A."/>
            <person name="Andreopoulos B."/>
            <person name="Baker S.E."/>
            <person name="Barry K."/>
            <person name="Bills G."/>
            <person name="Bluhm B.H."/>
            <person name="Cannon C."/>
            <person name="Castanera R."/>
            <person name="Culley D.E."/>
            <person name="Daum C."/>
            <person name="Ezra D."/>
            <person name="Gonzalez J.B."/>
            <person name="Henrissat B."/>
            <person name="Kuo A."/>
            <person name="Liang C."/>
            <person name="Lipzen A."/>
            <person name="Lutzoni F."/>
            <person name="Magnuson J."/>
            <person name="Mondo S."/>
            <person name="Nolan M."/>
            <person name="Ohm R."/>
            <person name="Pangilinan J."/>
            <person name="Park H.-J.H."/>
            <person name="Ramirez L."/>
            <person name="Alfaro M."/>
            <person name="Sun H."/>
            <person name="Tritt A."/>
            <person name="Yoshinaga Y."/>
            <person name="Zwiers L.-H.L."/>
            <person name="Turgeon B.G."/>
            <person name="Goodwin S.B."/>
            <person name="Spatafora J.W."/>
            <person name="Crous P.W."/>
            <person name="Grigoriev I.V."/>
        </authorList>
    </citation>
    <scope>NUCLEOTIDE SEQUENCE [LARGE SCALE GENOMIC DNA]</scope>
    <source>
        <strain evidence="9 10">CBS 611.86</strain>
    </source>
</reference>
<keyword evidence="8" id="KW-1133">Transmembrane helix</keyword>
<feature type="transmembrane region" description="Helical" evidence="8">
    <location>
        <begin position="290"/>
        <end position="314"/>
    </location>
</feature>
<evidence type="ECO:0000256" key="7">
    <source>
        <dbReference type="SAM" id="MobiDB-lite"/>
    </source>
</evidence>
<evidence type="ECO:0000313" key="10">
    <source>
        <dbReference type="Proteomes" id="UP000481861"/>
    </source>
</evidence>
<sequence>MTLFNPGQSDTSSSLALNLAVSVLVLLFAYVLVHTFYIRRIPSDAPPVVRGNYPLAGAISFWTHRWDFCRRARDTTATGNFSFHAGPNTLVGLSGEKGRKLFFENRSLGFQEGYAVLFGASPKLDKAKDIDNHPEEEGNINHFSRRVTHLLKNEQFRKKLPTLISDVKEGIEAIKNDPSGTTNPFESVYRIVFRLTIRMVGAFEMAEDPVLLEQTLQLFEMIDRSATATAVMFPKFPSPAILKRQYAGARLYMMVEKIAKQRADTGEKHDDALQYMLDCGDRMFKIIESILGGLFAGLLNSGINAAWVLCFLATSPEWLAKARDEVRTTAAKYASNPNAPLHDQLDDVPLEAWESEFPVVDMCLRDSIRLNLLGTTFRKNISGKPIPTGNGTEVIPTDAFVTYSIADVHHDPAIYPDPQKWDPSRYLPDRAEDKKTPHAFLGWGVARHPCLGMRFAKLEQNIITAYFLAAFDFSLLDAKGNAMTVPPQIDINGHSAHKPKPAPILKVTSREK</sequence>
<keyword evidence="8" id="KW-0812">Transmembrane</keyword>
<evidence type="ECO:0000256" key="2">
    <source>
        <dbReference type="ARBA" id="ARBA00010617"/>
    </source>
</evidence>
<keyword evidence="5 6" id="KW-0408">Iron</keyword>
<evidence type="ECO:0000256" key="8">
    <source>
        <dbReference type="SAM" id="Phobius"/>
    </source>
</evidence>
<keyword evidence="10" id="KW-1185">Reference proteome</keyword>
<comment type="caution">
    <text evidence="9">The sequence shown here is derived from an EMBL/GenBank/DDBJ whole genome shotgun (WGS) entry which is preliminary data.</text>
</comment>
<dbReference type="PANTHER" id="PTHR24304:SF2">
    <property type="entry name" value="24-HYDROXYCHOLESTEROL 7-ALPHA-HYDROXYLASE"/>
    <property type="match status" value="1"/>
</dbReference>
<evidence type="ECO:0000313" key="9">
    <source>
        <dbReference type="EMBL" id="KAF2868144.1"/>
    </source>
</evidence>
<dbReference type="GO" id="GO:0020037">
    <property type="term" value="F:heme binding"/>
    <property type="evidence" value="ECO:0007669"/>
    <property type="project" value="InterPro"/>
</dbReference>
<dbReference type="Proteomes" id="UP000481861">
    <property type="component" value="Unassembled WGS sequence"/>
</dbReference>
<evidence type="ECO:0000256" key="3">
    <source>
        <dbReference type="ARBA" id="ARBA00022617"/>
    </source>
</evidence>
<keyword evidence="8" id="KW-0472">Membrane</keyword>
<feature type="region of interest" description="Disordered" evidence="7">
    <location>
        <begin position="490"/>
        <end position="512"/>
    </location>
</feature>
<name>A0A7C8MFH9_9PLEO</name>
<dbReference type="PRINTS" id="PR00465">
    <property type="entry name" value="EP450IV"/>
</dbReference>
<evidence type="ECO:0000256" key="6">
    <source>
        <dbReference type="PIRSR" id="PIRSR602403-1"/>
    </source>
</evidence>
<dbReference type="InterPro" id="IPR036396">
    <property type="entry name" value="Cyt_P450_sf"/>
</dbReference>